<dbReference type="Pfam" id="PF01161">
    <property type="entry name" value="PBP"/>
    <property type="match status" value="1"/>
</dbReference>
<evidence type="ECO:0000313" key="7">
    <source>
        <dbReference type="EMBL" id="APA11036.1"/>
    </source>
</evidence>
<dbReference type="OrthoDB" id="2153661at2759"/>
<dbReference type="OMA" id="FRTQWDE"/>
<dbReference type="RefSeq" id="XP_001595159.1">
    <property type="nucleotide sequence ID" value="XM_001595109.1"/>
</dbReference>
<evidence type="ECO:0000256" key="6">
    <source>
        <dbReference type="SAM" id="MobiDB-lite"/>
    </source>
</evidence>
<dbReference type="CDD" id="cd00866">
    <property type="entry name" value="PEBP_euk"/>
    <property type="match status" value="1"/>
</dbReference>
<dbReference type="VEuPathDB" id="FungiDB:sscle_07g058060"/>
<dbReference type="InterPro" id="IPR035810">
    <property type="entry name" value="PEBP_euk"/>
</dbReference>
<reference evidence="8" key="1">
    <citation type="journal article" date="2017" name="Genome Biol. Evol.">
        <title>The complete genome sequence of the phytopathogenic fungus Sclerotinia sclerotiorum reveals insights into the genome architecture of broad host range pathogens.</title>
        <authorList>
            <person name="Derbyshire M."/>
            <person name="Denton-Giles M."/>
            <person name="Hegedus D."/>
            <person name="Seifbarghy S."/>
            <person name="Rollins J."/>
            <person name="van Kan J."/>
            <person name="Seidl M.F."/>
            <person name="Faino L."/>
            <person name="Mbengue M."/>
            <person name="Navaud O."/>
            <person name="Raffaele S."/>
            <person name="Hammond-Kosack K."/>
            <person name="Heard S."/>
            <person name="Oliver R."/>
        </authorList>
    </citation>
    <scope>NUCLEOTIDE SEQUENCE [LARGE SCALE GENOMIC DNA]</scope>
    <source>
        <strain evidence="8">ATCC 18683 / 1980 / Ss-1</strain>
    </source>
</reference>
<evidence type="ECO:0000313" key="8">
    <source>
        <dbReference type="Proteomes" id="UP000177798"/>
    </source>
</evidence>
<organism evidence="7 8">
    <name type="scientific">Sclerotinia sclerotiorum (strain ATCC 18683 / 1980 / Ss-1)</name>
    <name type="common">White mold</name>
    <name type="synonym">Whetzelinia sclerotiorum</name>
    <dbReference type="NCBI Taxonomy" id="665079"/>
    <lineage>
        <taxon>Eukaryota</taxon>
        <taxon>Fungi</taxon>
        <taxon>Dikarya</taxon>
        <taxon>Ascomycota</taxon>
        <taxon>Pezizomycotina</taxon>
        <taxon>Leotiomycetes</taxon>
        <taxon>Helotiales</taxon>
        <taxon>Sclerotiniaceae</taxon>
        <taxon>Sclerotinia</taxon>
    </lineage>
</organism>
<sequence>MPPCQKAVGPMARCLQKTPSLCLSARSIRTFTSSTTFNAEAAVQEAAPVGLDPATVVRPENERKLMRQGIMPIGSRRRRAALKSSANIPFEQLPYQCFQEARKILQADREEKLEMIAKERLRLKNLEAQDASISGGERQKQTRLDSIRRYIEYLKIQADINDPLIKKRFEDGEGDMNKPIYRYLADRKWREYQRKVIVQRIEQFSIVPDLLPHFEPTAEVRLAFQSRNVQPGDYVDSRVSEFPARLKVQIFDKGERLVSVVVVDADVPNVENDHFNTRCHYLAANIPISPVQDSLPLSKVNPESQLILPWLPPFAQKGSPYHRYSVFVLEQKPGQILDVAGLKEFYQRDRFNLRGFKDRHDVQPIGLGLFRSQWDEGTKGVMQRAGIEGWDLEFKRTRIPALKPKQKARGWEARHASDKYKPLRR</sequence>
<dbReference type="EMBL" id="CP017820">
    <property type="protein sequence ID" value="APA11036.1"/>
    <property type="molecule type" value="Genomic_DNA"/>
</dbReference>
<accession>A0A1D9Q812</accession>
<evidence type="ECO:0000256" key="4">
    <source>
        <dbReference type="ARBA" id="ARBA00038016"/>
    </source>
</evidence>
<comment type="subcellular location">
    <subcellularLocation>
        <location evidence="1">Mitochondrion</location>
    </subcellularLocation>
</comment>
<proteinExistence type="inferred from homology"/>
<dbReference type="Gene3D" id="3.90.280.10">
    <property type="entry name" value="PEBP-like"/>
    <property type="match status" value="1"/>
</dbReference>
<evidence type="ECO:0000256" key="2">
    <source>
        <dbReference type="ARBA" id="ARBA00023128"/>
    </source>
</evidence>
<dbReference type="InterPro" id="IPR008914">
    <property type="entry name" value="PEBP"/>
</dbReference>
<dbReference type="PANTHER" id="PTHR11362">
    <property type="entry name" value="PHOSPHATIDYLETHANOLAMINE-BINDING PROTEIN"/>
    <property type="match status" value="1"/>
</dbReference>
<dbReference type="KEGG" id="ssl:SS1G_03248"/>
<evidence type="ECO:0000256" key="5">
    <source>
        <dbReference type="ARBA" id="ARBA00039444"/>
    </source>
</evidence>
<gene>
    <name evidence="7" type="ORF">sscle_07g058060</name>
</gene>
<evidence type="ECO:0000256" key="3">
    <source>
        <dbReference type="ARBA" id="ARBA00037226"/>
    </source>
</evidence>
<dbReference type="FunFam" id="1.20.58.1180:FF:000001">
    <property type="entry name" value="Mitochondrial large ribosomal subunit YmL35"/>
    <property type="match status" value="1"/>
</dbReference>
<dbReference type="InterPro" id="IPR036610">
    <property type="entry name" value="PEBP-like_sf"/>
</dbReference>
<dbReference type="PANTHER" id="PTHR11362:SF82">
    <property type="entry name" value="PHOSPHATIDYLETHANOLAMINE-BINDING PROTEIN 4"/>
    <property type="match status" value="1"/>
</dbReference>
<name>A0A1D9Q812_SCLS1</name>
<protein>
    <recommendedName>
        <fullName evidence="5">Large ribosomal subunit protein mL38</fullName>
    </recommendedName>
</protein>
<comment type="similarity">
    <text evidence="4">Belongs to the phosphatidylethanolamine-binding protein family. Mitochondrion-specific ribosomal protein mL38 subfamily.</text>
</comment>
<dbReference type="Proteomes" id="UP000177798">
    <property type="component" value="Chromosome 7"/>
</dbReference>
<dbReference type="GO" id="GO:0005739">
    <property type="term" value="C:mitochondrion"/>
    <property type="evidence" value="ECO:0007669"/>
    <property type="project" value="UniProtKB-SubCell"/>
</dbReference>
<comment type="function">
    <text evidence="3">Component of the mitochondrial ribosome (mitoribosome), a dedicated translation machinery responsible for the synthesis of mitochondrial genome-encoded proteins, including at least some of the essential transmembrane subunits of the mitochondrial respiratory chain. The mitoribosomes are attached to the mitochondrial inner membrane and translation products are cotranslationally integrated into the membrane.</text>
</comment>
<keyword evidence="2" id="KW-0496">Mitochondrion</keyword>
<dbReference type="AlphaFoldDB" id="A0A1D9Q812"/>
<dbReference type="SUPFAM" id="SSF49777">
    <property type="entry name" value="PEBP-like"/>
    <property type="match status" value="1"/>
</dbReference>
<evidence type="ECO:0000256" key="1">
    <source>
        <dbReference type="ARBA" id="ARBA00004173"/>
    </source>
</evidence>
<dbReference type="Gene3D" id="1.20.58.1180">
    <property type="match status" value="1"/>
</dbReference>
<feature type="region of interest" description="Disordered" evidence="6">
    <location>
        <begin position="405"/>
        <end position="425"/>
    </location>
</feature>
<dbReference type="FunFam" id="3.90.280.10:FF:000004">
    <property type="entry name" value="Mitochondrial large ribosomal subunit YmL35"/>
    <property type="match status" value="1"/>
</dbReference>
<feature type="compositionally biased region" description="Basic and acidic residues" evidence="6">
    <location>
        <begin position="409"/>
        <end position="425"/>
    </location>
</feature>